<evidence type="ECO:0000256" key="3">
    <source>
        <dbReference type="ARBA" id="ARBA00022723"/>
    </source>
</evidence>
<feature type="compositionally biased region" description="Low complexity" evidence="6">
    <location>
        <begin position="62"/>
        <end position="72"/>
    </location>
</feature>
<keyword evidence="2" id="KW-0963">Cytoplasm</keyword>
<feature type="region of interest" description="Disordered" evidence="6">
    <location>
        <begin position="177"/>
        <end position="210"/>
    </location>
</feature>
<evidence type="ECO:0000256" key="6">
    <source>
        <dbReference type="SAM" id="MobiDB-lite"/>
    </source>
</evidence>
<feature type="compositionally biased region" description="Basic and acidic residues" evidence="6">
    <location>
        <begin position="191"/>
        <end position="201"/>
    </location>
</feature>
<evidence type="ECO:0000313" key="8">
    <source>
        <dbReference type="EMBL" id="KAG8222928.1"/>
    </source>
</evidence>
<dbReference type="PANTHER" id="PTHR12112">
    <property type="entry name" value="BNIP - RELATED"/>
    <property type="match status" value="1"/>
</dbReference>
<dbReference type="SMART" id="SM00516">
    <property type="entry name" value="SEC14"/>
    <property type="match status" value="1"/>
</dbReference>
<dbReference type="Gene3D" id="3.40.525.10">
    <property type="entry name" value="CRAL-TRIO lipid binding domain"/>
    <property type="match status" value="1"/>
</dbReference>
<name>A0A8K0JZ33_LADFU</name>
<keyword evidence="4" id="KW-0378">Hydrolase</keyword>
<feature type="compositionally biased region" description="Acidic residues" evidence="6">
    <location>
        <begin position="24"/>
        <end position="33"/>
    </location>
</feature>
<feature type="compositionally biased region" description="Polar residues" evidence="6">
    <location>
        <begin position="73"/>
        <end position="91"/>
    </location>
</feature>
<dbReference type="InterPro" id="IPR022181">
    <property type="entry name" value="Bcl2-/adenovirus-E1B"/>
</dbReference>
<comment type="subcellular location">
    <subcellularLocation>
        <location evidence="1">Cytoplasm</location>
    </subcellularLocation>
</comment>
<sequence>MDFHLYLASNIVINIKMSAKNEDSGEEENENVDQSDSSVSPEIFLPALESPVSDDQVPYESTAAGDAAGDTGMTNSPNANSSLENGETTVCNGPISPKRPLTLPDLPPIGTYKVESVDFPSSPTQMARSFSMPQENENTGQGDDDDDEEDRSIYRAILSPALGDKNQDMCAGKRYQNHEISEDEKSEDQDTLGKDNCKENTEDLLTDDDDELDDILSQDLDTPDEMEDSILERLGISTPVNSKKVEEAVKVPPIPELTAAEERAEERNWRECIVAGLQRRIDMRAIGPFKKVLSHGGYMPGNVHNAIILFSACYLPERSRPDYDYLMDNLFLYVVTTLEALVAEEYVLVYLHGAVGSPGSRMPTFSWLKRCYKLIDRRLRKNLRALYLVHPTFWLKTIVLMTRPFISSKFSRKLNFVNDLSELAEYVPLDQMHIPERVKQLEFRLMIRKLKKAKNVR</sequence>
<feature type="compositionally biased region" description="Polar residues" evidence="6">
    <location>
        <begin position="119"/>
        <end position="141"/>
    </location>
</feature>
<keyword evidence="9" id="KW-1185">Reference proteome</keyword>
<evidence type="ECO:0000259" key="7">
    <source>
        <dbReference type="PROSITE" id="PS50191"/>
    </source>
</evidence>
<feature type="region of interest" description="Disordered" evidence="6">
    <location>
        <begin position="20"/>
        <end position="149"/>
    </location>
</feature>
<proteinExistence type="predicted"/>
<dbReference type="InterPro" id="IPR001251">
    <property type="entry name" value="CRAL-TRIO_dom"/>
</dbReference>
<dbReference type="PANTHER" id="PTHR12112:SF22">
    <property type="entry name" value="MANGANESE-DEPENDENT INORGANIC PYROPHOSPHATASE-RELATED"/>
    <property type="match status" value="1"/>
</dbReference>
<evidence type="ECO:0000256" key="2">
    <source>
        <dbReference type="ARBA" id="ARBA00022490"/>
    </source>
</evidence>
<dbReference type="CDD" id="cd00170">
    <property type="entry name" value="SEC14"/>
    <property type="match status" value="1"/>
</dbReference>
<organism evidence="8 9">
    <name type="scientific">Ladona fulva</name>
    <name type="common">Scarce chaser dragonfly</name>
    <name type="synonym">Libellula fulva</name>
    <dbReference type="NCBI Taxonomy" id="123851"/>
    <lineage>
        <taxon>Eukaryota</taxon>
        <taxon>Metazoa</taxon>
        <taxon>Ecdysozoa</taxon>
        <taxon>Arthropoda</taxon>
        <taxon>Hexapoda</taxon>
        <taxon>Insecta</taxon>
        <taxon>Pterygota</taxon>
        <taxon>Palaeoptera</taxon>
        <taxon>Odonata</taxon>
        <taxon>Epiprocta</taxon>
        <taxon>Anisoptera</taxon>
        <taxon>Libelluloidea</taxon>
        <taxon>Libellulidae</taxon>
        <taxon>Ladona</taxon>
    </lineage>
</organism>
<dbReference type="InterPro" id="IPR036865">
    <property type="entry name" value="CRAL-TRIO_dom_sf"/>
</dbReference>
<dbReference type="SUPFAM" id="SSF52087">
    <property type="entry name" value="CRAL/TRIO domain"/>
    <property type="match status" value="1"/>
</dbReference>
<dbReference type="EMBL" id="KZ308147">
    <property type="protein sequence ID" value="KAG8222928.1"/>
    <property type="molecule type" value="Genomic_DNA"/>
</dbReference>
<reference evidence="8" key="2">
    <citation type="submission" date="2017-10" db="EMBL/GenBank/DDBJ databases">
        <title>Ladona fulva Genome sequencing and assembly.</title>
        <authorList>
            <person name="Murali S."/>
            <person name="Richards S."/>
            <person name="Bandaranaike D."/>
            <person name="Bellair M."/>
            <person name="Blankenburg K."/>
            <person name="Chao H."/>
            <person name="Dinh H."/>
            <person name="Doddapaneni H."/>
            <person name="Dugan-Rocha S."/>
            <person name="Elkadiri S."/>
            <person name="Gnanaolivu R."/>
            <person name="Hernandez B."/>
            <person name="Skinner E."/>
            <person name="Javaid M."/>
            <person name="Lee S."/>
            <person name="Li M."/>
            <person name="Ming W."/>
            <person name="Munidasa M."/>
            <person name="Muniz J."/>
            <person name="Nguyen L."/>
            <person name="Hughes D."/>
            <person name="Osuji N."/>
            <person name="Pu L.-L."/>
            <person name="Puazo M."/>
            <person name="Qu C."/>
            <person name="Quiroz J."/>
            <person name="Raj R."/>
            <person name="Weissenberger G."/>
            <person name="Xin Y."/>
            <person name="Zou X."/>
            <person name="Han Y."/>
            <person name="Worley K."/>
            <person name="Muzny D."/>
            <person name="Gibbs R."/>
        </authorList>
    </citation>
    <scope>NUCLEOTIDE SEQUENCE</scope>
    <source>
        <strain evidence="8">Sampled in the wild</strain>
    </source>
</reference>
<dbReference type="PROSITE" id="PS50191">
    <property type="entry name" value="CRAL_TRIO"/>
    <property type="match status" value="1"/>
</dbReference>
<comment type="caution">
    <text evidence="8">The sequence shown here is derived from an EMBL/GenBank/DDBJ whole genome shotgun (WGS) entry which is preliminary data.</text>
</comment>
<dbReference type="OrthoDB" id="19923at2759"/>
<accession>A0A8K0JZ33</accession>
<dbReference type="AlphaFoldDB" id="A0A8K0JZ33"/>
<evidence type="ECO:0000256" key="5">
    <source>
        <dbReference type="ARBA" id="ARBA00023211"/>
    </source>
</evidence>
<evidence type="ECO:0000256" key="4">
    <source>
        <dbReference type="ARBA" id="ARBA00022801"/>
    </source>
</evidence>
<dbReference type="FunFam" id="3.40.525.10:FF:000001">
    <property type="entry name" value="BCL2/adenovirus E1B protein-interacting protein 2"/>
    <property type="match status" value="1"/>
</dbReference>
<dbReference type="Pfam" id="PF12496">
    <property type="entry name" value="BNIP2"/>
    <property type="match status" value="1"/>
</dbReference>
<keyword evidence="5" id="KW-0464">Manganese</keyword>
<dbReference type="GO" id="GO:0005737">
    <property type="term" value="C:cytoplasm"/>
    <property type="evidence" value="ECO:0007669"/>
    <property type="project" value="UniProtKB-SubCell"/>
</dbReference>
<keyword evidence="3" id="KW-0479">Metal-binding</keyword>
<dbReference type="Pfam" id="PF13716">
    <property type="entry name" value="CRAL_TRIO_2"/>
    <property type="match status" value="1"/>
</dbReference>
<gene>
    <name evidence="8" type="ORF">J437_LFUL000222</name>
</gene>
<feature type="domain" description="CRAL-TRIO" evidence="7">
    <location>
        <begin position="307"/>
        <end position="446"/>
    </location>
</feature>
<evidence type="ECO:0000313" key="9">
    <source>
        <dbReference type="Proteomes" id="UP000792457"/>
    </source>
</evidence>
<reference evidence="8" key="1">
    <citation type="submission" date="2013-04" db="EMBL/GenBank/DDBJ databases">
        <authorList>
            <person name="Qu J."/>
            <person name="Murali S.C."/>
            <person name="Bandaranaike D."/>
            <person name="Bellair M."/>
            <person name="Blankenburg K."/>
            <person name="Chao H."/>
            <person name="Dinh H."/>
            <person name="Doddapaneni H."/>
            <person name="Downs B."/>
            <person name="Dugan-Rocha S."/>
            <person name="Elkadiri S."/>
            <person name="Gnanaolivu R.D."/>
            <person name="Hernandez B."/>
            <person name="Javaid M."/>
            <person name="Jayaseelan J.C."/>
            <person name="Lee S."/>
            <person name="Li M."/>
            <person name="Ming W."/>
            <person name="Munidasa M."/>
            <person name="Muniz J."/>
            <person name="Nguyen L."/>
            <person name="Ongeri F."/>
            <person name="Osuji N."/>
            <person name="Pu L.-L."/>
            <person name="Puazo M."/>
            <person name="Qu C."/>
            <person name="Quiroz J."/>
            <person name="Raj R."/>
            <person name="Weissenberger G."/>
            <person name="Xin Y."/>
            <person name="Zou X."/>
            <person name="Han Y."/>
            <person name="Richards S."/>
            <person name="Worley K."/>
            <person name="Muzny D."/>
            <person name="Gibbs R."/>
        </authorList>
    </citation>
    <scope>NUCLEOTIDE SEQUENCE</scope>
    <source>
        <strain evidence="8">Sampled in the wild</strain>
    </source>
</reference>
<dbReference type="Proteomes" id="UP000792457">
    <property type="component" value="Unassembled WGS sequence"/>
</dbReference>
<feature type="compositionally biased region" description="Acidic residues" evidence="6">
    <location>
        <begin position="181"/>
        <end position="190"/>
    </location>
</feature>
<protein>
    <recommendedName>
        <fullName evidence="7">CRAL-TRIO domain-containing protein</fullName>
    </recommendedName>
</protein>
<evidence type="ECO:0000256" key="1">
    <source>
        <dbReference type="ARBA" id="ARBA00004496"/>
    </source>
</evidence>